<dbReference type="Pfam" id="PF13560">
    <property type="entry name" value="HTH_31"/>
    <property type="match status" value="1"/>
</dbReference>
<dbReference type="GO" id="GO:0003677">
    <property type="term" value="F:DNA binding"/>
    <property type="evidence" value="ECO:0007669"/>
    <property type="project" value="InterPro"/>
</dbReference>
<accession>A0A263D1H7</accession>
<evidence type="ECO:0000313" key="2">
    <source>
        <dbReference type="EMBL" id="OZM72049.1"/>
    </source>
</evidence>
<organism evidence="2 3">
    <name type="scientific">Amycolatopsis antarctica</name>
    <dbReference type="NCBI Taxonomy" id="1854586"/>
    <lineage>
        <taxon>Bacteria</taxon>
        <taxon>Bacillati</taxon>
        <taxon>Actinomycetota</taxon>
        <taxon>Actinomycetes</taxon>
        <taxon>Pseudonocardiales</taxon>
        <taxon>Pseudonocardiaceae</taxon>
        <taxon>Amycolatopsis</taxon>
    </lineage>
</organism>
<name>A0A263D1H7_9PSEU</name>
<dbReference type="CDD" id="cd00093">
    <property type="entry name" value="HTH_XRE"/>
    <property type="match status" value="1"/>
</dbReference>
<dbReference type="RefSeq" id="WP_094864005.1">
    <property type="nucleotide sequence ID" value="NZ_NKYE01000010.1"/>
</dbReference>
<dbReference type="InterPro" id="IPR043917">
    <property type="entry name" value="DUF5753"/>
</dbReference>
<dbReference type="InterPro" id="IPR001387">
    <property type="entry name" value="Cro/C1-type_HTH"/>
</dbReference>
<dbReference type="InterPro" id="IPR010982">
    <property type="entry name" value="Lambda_DNA-bd_dom_sf"/>
</dbReference>
<dbReference type="InParanoid" id="A0A263D1H7"/>
<dbReference type="SUPFAM" id="SSF47413">
    <property type="entry name" value="lambda repressor-like DNA-binding domains"/>
    <property type="match status" value="1"/>
</dbReference>
<dbReference type="OrthoDB" id="4285266at2"/>
<sequence length="275" mass="30545">MGSPVVAKIQLGRLMRRLRTESDLTREDAARTIDCDISKISRVEAGKGSLRTPEVDLLIALYQRDDLREQAVAMARDARRRTSYRVPDWARDFVGMEADSKEIRTYEAELVPGLLQTPAYTRAVTMAANPQRDADEVDRLVGARAERQARLTGDNPPHLFAVVNEAVVRRVVGGRKTMQDQLGRLLDLAELPTVSLHVLPFTAGAHAGMGTSFVLLALEEPAGVRFVYLEDIASADYLDEEMHVRGYSLVFDRLLGAALGNVETIDLIEQARQDM</sequence>
<gene>
    <name evidence="2" type="ORF">CFN78_17700</name>
</gene>
<dbReference type="AlphaFoldDB" id="A0A263D1H7"/>
<keyword evidence="3" id="KW-1185">Reference proteome</keyword>
<feature type="domain" description="DUF5753" evidence="1">
    <location>
        <begin position="91"/>
        <end position="270"/>
    </location>
</feature>
<evidence type="ECO:0000259" key="1">
    <source>
        <dbReference type="Pfam" id="PF19054"/>
    </source>
</evidence>
<dbReference type="Pfam" id="PF19054">
    <property type="entry name" value="DUF5753"/>
    <property type="match status" value="1"/>
</dbReference>
<dbReference type="Gene3D" id="1.10.260.40">
    <property type="entry name" value="lambda repressor-like DNA-binding domains"/>
    <property type="match status" value="1"/>
</dbReference>
<proteinExistence type="predicted"/>
<evidence type="ECO:0000313" key="3">
    <source>
        <dbReference type="Proteomes" id="UP000242444"/>
    </source>
</evidence>
<protein>
    <submittedName>
        <fullName evidence="2">Transcriptional regulator</fullName>
    </submittedName>
</protein>
<reference evidence="2 3" key="1">
    <citation type="submission" date="2017-07" db="EMBL/GenBank/DDBJ databases">
        <title>Amycolatopsis antarcticus sp. nov., isolated from the surface of an Antarcticus brown macroalga.</title>
        <authorList>
            <person name="Wang J."/>
            <person name="Leiva S."/>
            <person name="Huang J."/>
            <person name="Huang Y."/>
        </authorList>
    </citation>
    <scope>NUCLEOTIDE SEQUENCE [LARGE SCALE GENOMIC DNA]</scope>
    <source>
        <strain evidence="2 3">AU-G6</strain>
    </source>
</reference>
<dbReference type="EMBL" id="NKYE01000010">
    <property type="protein sequence ID" value="OZM72049.1"/>
    <property type="molecule type" value="Genomic_DNA"/>
</dbReference>
<comment type="caution">
    <text evidence="2">The sequence shown here is derived from an EMBL/GenBank/DDBJ whole genome shotgun (WGS) entry which is preliminary data.</text>
</comment>
<dbReference type="Proteomes" id="UP000242444">
    <property type="component" value="Unassembled WGS sequence"/>
</dbReference>